<proteinExistence type="inferred from homology"/>
<organism evidence="4 5">
    <name type="scientific">Natrinema thermotolerans</name>
    <dbReference type="NCBI Taxonomy" id="121872"/>
    <lineage>
        <taxon>Archaea</taxon>
        <taxon>Methanobacteriati</taxon>
        <taxon>Methanobacteriota</taxon>
        <taxon>Stenosarchaea group</taxon>
        <taxon>Halobacteria</taxon>
        <taxon>Halobacteriales</taxon>
        <taxon>Natrialbaceae</taxon>
        <taxon>Natrinema</taxon>
    </lineage>
</organism>
<feature type="binding site" evidence="3">
    <location>
        <position position="224"/>
    </location>
    <ligand>
        <name>a divalent metal cation</name>
        <dbReference type="ChEBI" id="CHEBI:60240"/>
        <label>1</label>
    </ligand>
</feature>
<evidence type="ECO:0000313" key="4">
    <source>
        <dbReference type="EMBL" id="WMT06037.1"/>
    </source>
</evidence>
<sequence>MQLSSVVDRLDEELRTADYADVDASANGLQIGPEEAEIERVAFAVDGVQETFDRAIDADADLLVVHHGLSWGGFDRVTGRTYDRIAPLIENDLELYVSHLPLDGHPELGNAAGVADLLDLENRAPFGELGPEHIGQRGTAADPYAPADLRDRLESALETGGQSVQHLDFGPDEIADVAIVTGSGTDWLDEAVAAGADALVTGEGKGKVYHEAREAGIHVFLAGHYATETFGVRSLQELVGEWGLETTYLEVPTGL</sequence>
<dbReference type="GeneID" id="39862273"/>
<feature type="binding site" evidence="3">
    <location>
        <position position="66"/>
    </location>
    <ligand>
        <name>a divalent metal cation</name>
        <dbReference type="ChEBI" id="CHEBI:60240"/>
        <label>1</label>
    </ligand>
</feature>
<dbReference type="Pfam" id="PF01784">
    <property type="entry name" value="DUF34_NIF3"/>
    <property type="match status" value="1"/>
</dbReference>
<feature type="binding site" evidence="3">
    <location>
        <position position="103"/>
    </location>
    <ligand>
        <name>a divalent metal cation</name>
        <dbReference type="ChEBI" id="CHEBI:60240"/>
        <label>1</label>
    </ligand>
</feature>
<gene>
    <name evidence="4" type="ORF">NP511_11645</name>
</gene>
<dbReference type="SUPFAM" id="SSF102705">
    <property type="entry name" value="NIF3 (NGG1p interacting factor 3)-like"/>
    <property type="match status" value="1"/>
</dbReference>
<evidence type="ECO:0000256" key="2">
    <source>
        <dbReference type="ARBA" id="ARBA00022723"/>
    </source>
</evidence>
<dbReference type="GO" id="GO:0046872">
    <property type="term" value="F:metal ion binding"/>
    <property type="evidence" value="ECO:0007669"/>
    <property type="project" value="UniProtKB-KW"/>
</dbReference>
<accession>A0AAF0P701</accession>
<dbReference type="PANTHER" id="PTHR13799:SF14">
    <property type="entry name" value="GTP CYCLOHYDROLASE 1 TYPE 2 HOMOLOG"/>
    <property type="match status" value="1"/>
</dbReference>
<feature type="binding site" evidence="3">
    <location>
        <position position="228"/>
    </location>
    <ligand>
        <name>a divalent metal cation</name>
        <dbReference type="ChEBI" id="CHEBI:60240"/>
        <label>1</label>
    </ligand>
</feature>
<reference evidence="4 5" key="1">
    <citation type="submission" date="2022-07" db="EMBL/GenBank/DDBJ databases">
        <title>Two temperate virus in Haloterrigena jeotgali A29.</title>
        <authorList>
            <person name="Deng X."/>
        </authorList>
    </citation>
    <scope>NUCLEOTIDE SEQUENCE [LARGE SCALE GENOMIC DNA]</scope>
    <source>
        <strain evidence="4 5">A29</strain>
    </source>
</reference>
<dbReference type="Proteomes" id="UP001224926">
    <property type="component" value="Chromosome"/>
</dbReference>
<keyword evidence="5" id="KW-1185">Reference proteome</keyword>
<comment type="similarity">
    <text evidence="1">Belongs to the GTP cyclohydrolase I type 2/NIF3 family.</text>
</comment>
<dbReference type="InterPro" id="IPR002678">
    <property type="entry name" value="DUF34/NIF3"/>
</dbReference>
<dbReference type="EMBL" id="CP101873">
    <property type="protein sequence ID" value="WMT06037.1"/>
    <property type="molecule type" value="Genomic_DNA"/>
</dbReference>
<protein>
    <submittedName>
        <fullName evidence="4">Nif3-like dinuclear metal center hexameric protein</fullName>
    </submittedName>
</protein>
<dbReference type="NCBIfam" id="TIGR00486">
    <property type="entry name" value="YbgI_SA1388"/>
    <property type="match status" value="1"/>
</dbReference>
<keyword evidence="2 3" id="KW-0479">Metal-binding</keyword>
<dbReference type="PANTHER" id="PTHR13799">
    <property type="entry name" value="NGG1 INTERACTING FACTOR 3"/>
    <property type="match status" value="1"/>
</dbReference>
<evidence type="ECO:0000256" key="1">
    <source>
        <dbReference type="ARBA" id="ARBA00006964"/>
    </source>
</evidence>
<feature type="binding site" evidence="3">
    <location>
        <position position="67"/>
    </location>
    <ligand>
        <name>a divalent metal cation</name>
        <dbReference type="ChEBI" id="CHEBI:60240"/>
        <label>1</label>
    </ligand>
</feature>
<dbReference type="RefSeq" id="WP_049965613.1">
    <property type="nucleotide sequence ID" value="NZ_CP101873.1"/>
</dbReference>
<evidence type="ECO:0000313" key="5">
    <source>
        <dbReference type="Proteomes" id="UP001224926"/>
    </source>
</evidence>
<dbReference type="FunFam" id="3.40.1390.30:FF:000001">
    <property type="entry name" value="GTP cyclohydrolase 1 type 2"/>
    <property type="match status" value="1"/>
</dbReference>
<dbReference type="InterPro" id="IPR036069">
    <property type="entry name" value="DUF34/NIF3_sf"/>
</dbReference>
<evidence type="ECO:0000256" key="3">
    <source>
        <dbReference type="PIRSR" id="PIRSR602678-1"/>
    </source>
</evidence>
<dbReference type="Gene3D" id="3.40.1390.30">
    <property type="entry name" value="NIF3 (NGG1p interacting factor 3)-like"/>
    <property type="match status" value="2"/>
</dbReference>
<name>A0AAF0P701_9EURY</name>
<dbReference type="GO" id="GO:0005737">
    <property type="term" value="C:cytoplasm"/>
    <property type="evidence" value="ECO:0007669"/>
    <property type="project" value="TreeGrafter"/>
</dbReference>
<dbReference type="GeneID" id="84214604"/>
<dbReference type="AlphaFoldDB" id="A0AAF0P701"/>